<dbReference type="Gene3D" id="3.80.10.10">
    <property type="entry name" value="Ribonuclease Inhibitor"/>
    <property type="match status" value="1"/>
</dbReference>
<feature type="non-terminal residue" evidence="2">
    <location>
        <position position="1"/>
    </location>
</feature>
<sequence length="81" mass="9125">NFDMSDKIRENMTRFQLVVALFLFMMTVSPSRACPESCFCMDAFVTCSDFNYLDLTMLPPGTDTLVLTKGEIEEIPPGFLA</sequence>
<feature type="signal peptide" evidence="1">
    <location>
        <begin position="1"/>
        <end position="33"/>
    </location>
</feature>
<dbReference type="EMBL" id="HACG01004405">
    <property type="protein sequence ID" value="CEK51270.1"/>
    <property type="molecule type" value="Transcribed_RNA"/>
</dbReference>
<accession>A0A0B6Y701</accession>
<name>A0A0B6Y701_9EUPU</name>
<reference evidence="2" key="1">
    <citation type="submission" date="2014-12" db="EMBL/GenBank/DDBJ databases">
        <title>Insight into the proteome of Arion vulgaris.</title>
        <authorList>
            <person name="Aradska J."/>
            <person name="Bulat T."/>
            <person name="Smidak R."/>
            <person name="Sarate P."/>
            <person name="Gangsoo J."/>
            <person name="Sialana F."/>
            <person name="Bilban M."/>
            <person name="Lubec G."/>
        </authorList>
    </citation>
    <scope>NUCLEOTIDE SEQUENCE</scope>
    <source>
        <tissue evidence="2">Skin</tissue>
    </source>
</reference>
<dbReference type="AlphaFoldDB" id="A0A0B6Y701"/>
<feature type="non-terminal residue" evidence="2">
    <location>
        <position position="81"/>
    </location>
</feature>
<dbReference type="InterPro" id="IPR032675">
    <property type="entry name" value="LRR_dom_sf"/>
</dbReference>
<organism evidence="2">
    <name type="scientific">Arion vulgaris</name>
    <dbReference type="NCBI Taxonomy" id="1028688"/>
    <lineage>
        <taxon>Eukaryota</taxon>
        <taxon>Metazoa</taxon>
        <taxon>Spiralia</taxon>
        <taxon>Lophotrochozoa</taxon>
        <taxon>Mollusca</taxon>
        <taxon>Gastropoda</taxon>
        <taxon>Heterobranchia</taxon>
        <taxon>Euthyneura</taxon>
        <taxon>Panpulmonata</taxon>
        <taxon>Eupulmonata</taxon>
        <taxon>Stylommatophora</taxon>
        <taxon>Helicina</taxon>
        <taxon>Arionoidea</taxon>
        <taxon>Arionidae</taxon>
        <taxon>Arion</taxon>
    </lineage>
</organism>
<evidence type="ECO:0000313" key="2">
    <source>
        <dbReference type="EMBL" id="CEK51270.1"/>
    </source>
</evidence>
<gene>
    <name evidence="2" type="primary">ORF13000</name>
</gene>
<evidence type="ECO:0000256" key="1">
    <source>
        <dbReference type="SAM" id="SignalP"/>
    </source>
</evidence>
<feature type="chain" id="PRO_5002126288" description="LRRNT domain-containing protein" evidence="1">
    <location>
        <begin position="34"/>
        <end position="81"/>
    </location>
</feature>
<evidence type="ECO:0008006" key="3">
    <source>
        <dbReference type="Google" id="ProtNLM"/>
    </source>
</evidence>
<protein>
    <recommendedName>
        <fullName evidence="3">LRRNT domain-containing protein</fullName>
    </recommendedName>
</protein>
<proteinExistence type="predicted"/>
<keyword evidence="1" id="KW-0732">Signal</keyword>